<name>W9NWY5_FUSOX</name>
<organism evidence="1">
    <name type="scientific">Fusarium oxysporum f. sp. pisi HDV247</name>
    <dbReference type="NCBI Taxonomy" id="1080344"/>
    <lineage>
        <taxon>Eukaryota</taxon>
        <taxon>Fungi</taxon>
        <taxon>Dikarya</taxon>
        <taxon>Ascomycota</taxon>
        <taxon>Pezizomycotina</taxon>
        <taxon>Sordariomycetes</taxon>
        <taxon>Hypocreomycetidae</taxon>
        <taxon>Hypocreales</taxon>
        <taxon>Nectriaceae</taxon>
        <taxon>Fusarium</taxon>
        <taxon>Fusarium oxysporum species complex</taxon>
    </lineage>
</organism>
<accession>W9NWY5</accession>
<reference evidence="1" key="2">
    <citation type="submission" date="2012-05" db="EMBL/GenBank/DDBJ databases">
        <title>Annotation of the Genome Sequence of Fusarium oxysporum HDV247.</title>
        <authorList>
            <consortium name="The Broad Institute Genomics Platform"/>
            <person name="Ma L.-J."/>
            <person name="Corby-Kistler H."/>
            <person name="Broz K."/>
            <person name="Gale L.R."/>
            <person name="Jonkers W."/>
            <person name="O'Donnell K."/>
            <person name="Ploetz R."/>
            <person name="Steinberg C."/>
            <person name="Schwartz D.C."/>
            <person name="VanEtten H."/>
            <person name="Zhou S."/>
            <person name="Young S.K."/>
            <person name="Zeng Q."/>
            <person name="Gargeya S."/>
            <person name="Fitzgerald M."/>
            <person name="Abouelleil A."/>
            <person name="Alvarado L."/>
            <person name="Chapman S.B."/>
            <person name="Gainer-Dewar J."/>
            <person name="Goldberg J."/>
            <person name="Griggs A."/>
            <person name="Gujja S."/>
            <person name="Hansen M."/>
            <person name="Howarth C."/>
            <person name="Imamovic A."/>
            <person name="Ireland A."/>
            <person name="Larimer J."/>
            <person name="McCowan C."/>
            <person name="Murphy C."/>
            <person name="Pearson M."/>
            <person name="Poon T.W."/>
            <person name="Priest M."/>
            <person name="Roberts A."/>
            <person name="Saif S."/>
            <person name="Shea T."/>
            <person name="Sykes S."/>
            <person name="Wortman J."/>
            <person name="Nusbaum C."/>
            <person name="Birren B."/>
        </authorList>
    </citation>
    <scope>NUCLEOTIDE SEQUENCE</scope>
    <source>
        <strain evidence="1">HDV247</strain>
    </source>
</reference>
<dbReference type="Proteomes" id="UP000030751">
    <property type="component" value="Unassembled WGS sequence"/>
</dbReference>
<dbReference type="AlphaFoldDB" id="W9NWY5"/>
<dbReference type="EMBL" id="JH650975">
    <property type="protein sequence ID" value="EXA37313.1"/>
    <property type="molecule type" value="Genomic_DNA"/>
</dbReference>
<gene>
    <name evidence="1" type="ORF">FOVG_11569</name>
</gene>
<dbReference type="EMBL" id="JH650975">
    <property type="protein sequence ID" value="EXA37312.1"/>
    <property type="molecule type" value="Genomic_DNA"/>
</dbReference>
<proteinExistence type="predicted"/>
<reference evidence="1" key="1">
    <citation type="submission" date="2011-10" db="EMBL/GenBank/DDBJ databases">
        <title>The Genome Sequence of Fusarium oxysporum HDV247.</title>
        <authorList>
            <consortium name="The Broad Institute Genome Sequencing Platform"/>
            <person name="Ma L.-J."/>
            <person name="Gale L.R."/>
            <person name="Schwartz D.C."/>
            <person name="Zhou S."/>
            <person name="Corby-Kistler H."/>
            <person name="Young S.K."/>
            <person name="Zeng Q."/>
            <person name="Gargeya S."/>
            <person name="Fitzgerald M."/>
            <person name="Haas B."/>
            <person name="Abouelleil A."/>
            <person name="Alvarado L."/>
            <person name="Arachchi H.M."/>
            <person name="Berlin A."/>
            <person name="Brown A."/>
            <person name="Chapman S.B."/>
            <person name="Chen Z."/>
            <person name="Dunbar C."/>
            <person name="Freedman E."/>
            <person name="Gearin G."/>
            <person name="Goldberg J."/>
            <person name="Griggs A."/>
            <person name="Gujja S."/>
            <person name="Heiman D."/>
            <person name="Howarth C."/>
            <person name="Larson L."/>
            <person name="Lui A."/>
            <person name="MacDonald P.J.P."/>
            <person name="Montmayeur A."/>
            <person name="Murphy C."/>
            <person name="Neiman D."/>
            <person name="Pearson M."/>
            <person name="Priest M."/>
            <person name="Roberts A."/>
            <person name="Saif S."/>
            <person name="Shea T."/>
            <person name="Shenoy N."/>
            <person name="Sisk P."/>
            <person name="Stolte C."/>
            <person name="Sykes S."/>
            <person name="Wortman J."/>
            <person name="Nusbaum C."/>
            <person name="Birren B."/>
        </authorList>
    </citation>
    <scope>NUCLEOTIDE SEQUENCE [LARGE SCALE GENOMIC DNA]</scope>
    <source>
        <strain evidence="1">HDV247</strain>
    </source>
</reference>
<protein>
    <submittedName>
        <fullName evidence="1">Uncharacterized protein</fullName>
    </submittedName>
</protein>
<sequence>MNCVRSASECGRPDPAGLCLDPCVNAISCGQLFRPPVIFLPTLEVPRHVIYRSRSRPRSHLLAGEALTLVSWIPKGPYLPVWSNNSSGGQDGSRALVTDHCIEDKR</sequence>
<dbReference type="HOGENOM" id="CLU_2223396_0_0_1"/>
<evidence type="ECO:0000313" key="1">
    <source>
        <dbReference type="EMBL" id="EXA37313.1"/>
    </source>
</evidence>